<dbReference type="EMBL" id="KK198910">
    <property type="protein sequence ID" value="KCW45137.1"/>
    <property type="molecule type" value="Genomic_DNA"/>
</dbReference>
<gene>
    <name evidence="3" type="ORF">EUGRSUZ_L01258</name>
</gene>
<protein>
    <submittedName>
        <fullName evidence="3">Uncharacterized protein</fullName>
    </submittedName>
</protein>
<reference evidence="2" key="4">
    <citation type="submission" date="2023-07" db="EMBL/GenBank/DDBJ databases">
        <authorList>
            <person name="Myburg A.A."/>
            <person name="Grattapaglia D."/>
            <person name="Tuskan G.A."/>
            <person name="Hellsten U."/>
            <person name="Hayes R.D."/>
            <person name="Grimwood J."/>
            <person name="Jenkins J."/>
            <person name="Lindquist E."/>
            <person name="Tice H."/>
            <person name="Bauer D."/>
            <person name="Goodstein D.M."/>
            <person name="Dubchak I."/>
            <person name="Poliakov A."/>
            <person name="Mizrachi E."/>
            <person name="Kullan A.R."/>
            <person name="Hussey S.G."/>
            <person name="Pinard D."/>
            <person name="Van D.M."/>
            <person name="Singh P."/>
            <person name="Van J.I."/>
            <person name="Silva-Junior O.B."/>
            <person name="Togawa R.C."/>
            <person name="Pappas M.R."/>
            <person name="Faria D.A."/>
            <person name="Sansaloni C.P."/>
            <person name="Petroli C.D."/>
            <person name="Yang X."/>
            <person name="Ranjan P."/>
            <person name="Tschaplinski T.J."/>
            <person name="Ye C.Y."/>
            <person name="Li T."/>
            <person name="Sterck L."/>
            <person name="Vanneste K."/>
            <person name="Murat F."/>
            <person name="Soler M."/>
            <person name="Clemente H.S."/>
            <person name="Saidi N."/>
            <person name="Cassan-Wang H."/>
            <person name="Dunand C."/>
            <person name="Hefer C.A."/>
            <person name="Bornberg-Bauer E."/>
            <person name="Kersting A.R."/>
            <person name="Vining K."/>
            <person name="Amarasinghe V."/>
            <person name="Ranik M."/>
            <person name="Naithani S."/>
            <person name="Elser J."/>
            <person name="Boyd A.E."/>
            <person name="Liston A."/>
            <person name="Spatafora J.W."/>
            <person name="Dharmwardhana P."/>
            <person name="Raja R."/>
            <person name="Sullivan C."/>
            <person name="Romanel E."/>
            <person name="Alves-Ferreira M."/>
            <person name="Kulheim C."/>
            <person name="Foley W."/>
            <person name="Carocha V."/>
            <person name="Paiva J."/>
            <person name="Kudrna D."/>
            <person name="Brommonschenkel S.H."/>
            <person name="Pasquali G."/>
            <person name="Byrne M."/>
            <person name="Rigault P."/>
            <person name="Tibbits J."/>
            <person name="Spokevicius A."/>
            <person name="Jones R.C."/>
            <person name="Steane D.A."/>
            <person name="Vaillancourt R.E."/>
            <person name="Potts B.M."/>
            <person name="Joubert F."/>
            <person name="Barry K."/>
            <person name="Pappas G.J."/>
            <person name="Strauss S.H."/>
            <person name="Jaiswal P."/>
            <person name="Grima-Pettenati J."/>
            <person name="Salse J."/>
            <person name="Van D.P."/>
            <person name="Rokhsar D.S."/>
            <person name="Schmutz J."/>
        </authorList>
    </citation>
    <scope>NUCLEOTIDE SEQUENCE</scope>
    <source>
        <tissue evidence="2">Leaf extractions</tissue>
    </source>
</reference>
<evidence type="ECO:0000256" key="1">
    <source>
        <dbReference type="SAM" id="MobiDB-lite"/>
    </source>
</evidence>
<reference evidence="3" key="1">
    <citation type="submission" date="2013-07" db="EMBL/GenBank/DDBJ databases">
        <title>The genome of Eucalyptus grandis.</title>
        <authorList>
            <person name="Schmutz J."/>
            <person name="Hayes R."/>
            <person name="Myburg A."/>
            <person name="Tuskan G."/>
            <person name="Grattapaglia D."/>
            <person name="Rokhsar D.S."/>
        </authorList>
    </citation>
    <scope>NUCLEOTIDE SEQUENCE</scope>
    <source>
        <tissue evidence="3">Leaf extractions</tissue>
    </source>
</reference>
<reference evidence="2" key="3">
    <citation type="submission" date="2023-04" db="EMBL/GenBank/DDBJ databases">
        <title>WGS assembly of Eucalyptus grandis.</title>
        <authorList>
            <person name="Myburg A."/>
            <person name="Grattapaglia D."/>
            <person name="Tuskan G."/>
            <person name="Hellsten U."/>
            <person name="Hayes R."/>
            <person name="Grimwood J."/>
            <person name="Jenkins J."/>
            <person name="Lindquist E."/>
            <person name="Tice H."/>
            <person name="Bauer D."/>
            <person name="Goodstein D."/>
            <person name="Dubchak I."/>
            <person name="Poliakov A."/>
            <person name="Mizrachi E."/>
            <person name="Kullan A."/>
            <person name="Hussey S."/>
            <person name="Pinard D."/>
            <person name="Van D."/>
            <person name="Singh P."/>
            <person name="Van J."/>
            <person name="Silva-Junior O."/>
            <person name="Togawa R."/>
            <person name="Pappas M."/>
            <person name="Faria D."/>
            <person name="Sansaloni C."/>
            <person name="Petroli C."/>
            <person name="Yang X."/>
            <person name="Ranjan P."/>
            <person name="Tschaplinski T."/>
            <person name="Ye C."/>
            <person name="Li T."/>
            <person name="Sterck L."/>
            <person name="Vanneste K."/>
            <person name="Murat F."/>
            <person name="Soler M."/>
            <person name="Clemente H."/>
            <person name="Saidi N."/>
            <person name="Cassan-Wang H."/>
            <person name="Dunand C."/>
            <person name="Hefer C."/>
            <person name="Bornberg-Bauer E."/>
            <person name="Kersting A."/>
            <person name="Vining K."/>
            <person name="Amarasinghe V."/>
            <person name="Ranik M."/>
            <person name="Naithani S."/>
            <person name="Elser J."/>
            <person name="Boyd A."/>
            <person name="Liston A."/>
            <person name="Spatafora J."/>
            <person name="Dharmwardhana P."/>
            <person name="Raja R."/>
            <person name="Sullivan C."/>
            <person name="Romanel E."/>
            <person name="Alves-Ferreira M."/>
            <person name="Kulheim C."/>
            <person name="Foley W."/>
            <person name="Carocha V."/>
            <person name="Paiva J."/>
            <person name="Kudrna D."/>
            <person name="Brommonschenkel S."/>
            <person name="Pasquali G."/>
            <person name="Byrne M."/>
            <person name="Rigault P."/>
            <person name="Tibbits J."/>
            <person name="Spokevicius A."/>
            <person name="Jones R."/>
            <person name="Steane D."/>
            <person name="Vaillancourt R."/>
            <person name="Potts B."/>
            <person name="Joubert F."/>
            <person name="Barry K."/>
            <person name="Pappas G."/>
            <person name="Strauss S."/>
            <person name="Jaiswal P."/>
            <person name="Grima-Pettenati J."/>
            <person name="Salse J."/>
            <person name="Van D."/>
            <person name="Rokhsar D."/>
            <person name="Schmutz J."/>
        </authorList>
    </citation>
    <scope>NUCLEOTIDE SEQUENCE</scope>
    <source>
        <tissue evidence="2">Leaf extractions</tissue>
    </source>
</reference>
<dbReference type="EMBL" id="MU848395">
    <property type="protein sequence ID" value="KAK2632666.1"/>
    <property type="molecule type" value="Genomic_DNA"/>
</dbReference>
<keyword evidence="4" id="KW-1185">Reference proteome</keyword>
<reference evidence="2" key="2">
    <citation type="journal article" date="2014" name="Nature">
        <title>The genome of Eucalyptus grandis.</title>
        <authorList>
            <person name="Myburg A.A."/>
            <person name="Grattapaglia D."/>
            <person name="Tuskan G.A."/>
            <person name="Hellsten U."/>
            <person name="Hayes R.D."/>
            <person name="Grimwood J."/>
            <person name="Jenkins J."/>
            <person name="Lindquist E."/>
            <person name="Tice H."/>
            <person name="Bauer D."/>
            <person name="Goodstein D.M."/>
            <person name="Dubchak I."/>
            <person name="Poliakov A."/>
            <person name="Mizrachi E."/>
            <person name="Kullan A.R."/>
            <person name="Hussey S.G."/>
            <person name="Pinard D."/>
            <person name="van der Merwe K."/>
            <person name="Singh P."/>
            <person name="van Jaarsveld I."/>
            <person name="Silva-Junior O.B."/>
            <person name="Togawa R.C."/>
            <person name="Pappas M.R."/>
            <person name="Faria D.A."/>
            <person name="Sansaloni C.P."/>
            <person name="Petroli C.D."/>
            <person name="Yang X."/>
            <person name="Ranjan P."/>
            <person name="Tschaplinski T.J."/>
            <person name="Ye C.Y."/>
            <person name="Li T."/>
            <person name="Sterck L."/>
            <person name="Vanneste K."/>
            <person name="Murat F."/>
            <person name="Soler M."/>
            <person name="Clemente H.S."/>
            <person name="Saidi N."/>
            <person name="Cassan-Wang H."/>
            <person name="Dunand C."/>
            <person name="Hefer C.A."/>
            <person name="Bornberg-Bauer E."/>
            <person name="Kersting A.R."/>
            <person name="Vining K."/>
            <person name="Amarasinghe V."/>
            <person name="Ranik M."/>
            <person name="Naithani S."/>
            <person name="Elser J."/>
            <person name="Boyd A.E."/>
            <person name="Liston A."/>
            <person name="Spatafora J.W."/>
            <person name="Dharmwardhana P."/>
            <person name="Raja R."/>
            <person name="Sullivan C."/>
            <person name="Romanel E."/>
            <person name="Alves-Ferreira M."/>
            <person name="Kulheim C."/>
            <person name="Foley W."/>
            <person name="Carocha V."/>
            <person name="Paiva J."/>
            <person name="Kudrna D."/>
            <person name="Brommonschenkel S.H."/>
            <person name="Pasquali G."/>
            <person name="Byrne M."/>
            <person name="Rigault P."/>
            <person name="Tibbits J."/>
            <person name="Spokevicius A."/>
            <person name="Jones R.C."/>
            <person name="Steane D.A."/>
            <person name="Vaillancourt R.E."/>
            <person name="Potts B.M."/>
            <person name="Joubert F."/>
            <person name="Barry K."/>
            <person name="Pappas G.J."/>
            <person name="Strauss S.H."/>
            <person name="Jaiswal P."/>
            <person name="Grima-Pettenati J."/>
            <person name="Salse J."/>
            <person name="Van de Peer Y."/>
            <person name="Rokhsar D.S."/>
            <person name="Schmutz J."/>
        </authorList>
    </citation>
    <scope>NUCLEOTIDE SEQUENCE</scope>
    <source>
        <tissue evidence="2">Leaf extractions</tissue>
    </source>
</reference>
<dbReference type="Gramene" id="KCW45137">
    <property type="protein sequence ID" value="KCW45137"/>
    <property type="gene ID" value="EUGRSUZ_L01258"/>
</dbReference>
<feature type="region of interest" description="Disordered" evidence="1">
    <location>
        <begin position="68"/>
        <end position="87"/>
    </location>
</feature>
<dbReference type="InParanoid" id="A0A058ZTL4"/>
<dbReference type="AlphaFoldDB" id="A0A058ZTL4"/>
<evidence type="ECO:0000313" key="4">
    <source>
        <dbReference type="Proteomes" id="UP000030711"/>
    </source>
</evidence>
<organism evidence="3">
    <name type="scientific">Eucalyptus grandis</name>
    <name type="common">Flooded gum</name>
    <dbReference type="NCBI Taxonomy" id="71139"/>
    <lineage>
        <taxon>Eukaryota</taxon>
        <taxon>Viridiplantae</taxon>
        <taxon>Streptophyta</taxon>
        <taxon>Embryophyta</taxon>
        <taxon>Tracheophyta</taxon>
        <taxon>Spermatophyta</taxon>
        <taxon>Magnoliopsida</taxon>
        <taxon>eudicotyledons</taxon>
        <taxon>Gunneridae</taxon>
        <taxon>Pentapetalae</taxon>
        <taxon>rosids</taxon>
        <taxon>malvids</taxon>
        <taxon>Myrtales</taxon>
        <taxon>Myrtaceae</taxon>
        <taxon>Myrtoideae</taxon>
        <taxon>Eucalypteae</taxon>
        <taxon>Eucalyptus</taxon>
    </lineage>
</organism>
<name>A0A058ZTL4_EUCGR</name>
<evidence type="ECO:0000313" key="2">
    <source>
        <dbReference type="EMBL" id="KAK2632666.1"/>
    </source>
</evidence>
<proteinExistence type="predicted"/>
<accession>A0A058ZTL4</accession>
<sequence length="87" mass="9571">MYIMELDIKLSKSLASHRLVVRASIGITSIVNGTVTVAKGRRRYVPNGASGLSPPSFLRSELPKPLNLEAPLDRSSPTPLDEECHEW</sequence>
<dbReference type="Proteomes" id="UP000030711">
    <property type="component" value="Unassembled WGS sequence"/>
</dbReference>
<evidence type="ECO:0000313" key="3">
    <source>
        <dbReference type="EMBL" id="KCW45137.1"/>
    </source>
</evidence>